<keyword evidence="2" id="KW-1185">Reference proteome</keyword>
<dbReference type="Proteomes" id="UP000054776">
    <property type="component" value="Unassembled WGS sequence"/>
</dbReference>
<name>A0A0V1BLN9_TRISP</name>
<dbReference type="EMBL" id="JYDH01000030">
    <property type="protein sequence ID" value="KRY37831.1"/>
    <property type="molecule type" value="Genomic_DNA"/>
</dbReference>
<evidence type="ECO:0000313" key="1">
    <source>
        <dbReference type="EMBL" id="KRY37831.1"/>
    </source>
</evidence>
<proteinExistence type="predicted"/>
<protein>
    <submittedName>
        <fullName evidence="1">Uncharacterized protein</fullName>
    </submittedName>
</protein>
<dbReference type="InParanoid" id="A0A0V1BLN9"/>
<organism evidence="1 2">
    <name type="scientific">Trichinella spiralis</name>
    <name type="common">Trichina worm</name>
    <dbReference type="NCBI Taxonomy" id="6334"/>
    <lineage>
        <taxon>Eukaryota</taxon>
        <taxon>Metazoa</taxon>
        <taxon>Ecdysozoa</taxon>
        <taxon>Nematoda</taxon>
        <taxon>Enoplea</taxon>
        <taxon>Dorylaimia</taxon>
        <taxon>Trichinellida</taxon>
        <taxon>Trichinellidae</taxon>
        <taxon>Trichinella</taxon>
    </lineage>
</organism>
<accession>A0A0V1BLN9</accession>
<sequence>MQIRTYQNCRIVTNGALVLFDLRSKSDYFLIRCKSAILRSFLNFPIVLIDMNIEVKKTVNAEETKLNADNTKQNNRREQYVRFLVGLDSTR</sequence>
<dbReference type="AlphaFoldDB" id="A0A0V1BLN9"/>
<evidence type="ECO:0000313" key="2">
    <source>
        <dbReference type="Proteomes" id="UP000054776"/>
    </source>
</evidence>
<comment type="caution">
    <text evidence="1">The sequence shown here is derived from an EMBL/GenBank/DDBJ whole genome shotgun (WGS) entry which is preliminary data.</text>
</comment>
<reference evidence="1 2" key="1">
    <citation type="submission" date="2015-01" db="EMBL/GenBank/DDBJ databases">
        <title>Evolution of Trichinella species and genotypes.</title>
        <authorList>
            <person name="Korhonen P.K."/>
            <person name="Edoardo P."/>
            <person name="Giuseppe L.R."/>
            <person name="Gasser R.B."/>
        </authorList>
    </citation>
    <scope>NUCLEOTIDE SEQUENCE [LARGE SCALE GENOMIC DNA]</scope>
    <source>
        <strain evidence="1">ISS3</strain>
    </source>
</reference>
<gene>
    <name evidence="1" type="ORF">T01_11375</name>
</gene>